<gene>
    <name evidence="1" type="ORF">A3C86_03965</name>
</gene>
<dbReference type="AlphaFoldDB" id="A0A1F6DCG6"/>
<evidence type="ECO:0000313" key="1">
    <source>
        <dbReference type="EMBL" id="OGG58702.1"/>
    </source>
</evidence>
<accession>A0A1F6DCG6</accession>
<proteinExistence type="predicted"/>
<name>A0A1F6DCG6_9BACT</name>
<organism evidence="1 2">
    <name type="scientific">Candidatus Kaiserbacteria bacterium RIFCSPHIGHO2_02_FULL_49_16</name>
    <dbReference type="NCBI Taxonomy" id="1798490"/>
    <lineage>
        <taxon>Bacteria</taxon>
        <taxon>Candidatus Kaiseribacteriota</taxon>
    </lineage>
</organism>
<sequence>MSVEKPRIIKQKDGLGIIKHKDGRENVFRINEKDDPQFGGNLSNSGRSQISEVRLDFEGGRLPHKRDLVLKRYIDNADGPLMYINPIVARNISIVLYNNLKSIGVKNIPATFRPVGTKEILMTNYNIGGNIALSVNPLENPRKERIESLTNFNDAIKEIGEDLLTAALHHIYITSEAFFLVVPREGAKINCKLVIVDLEEVAYFSGRDFTPHQLVDANIVELIYRGSVESLRDFFSRTIVSQGVFINDSISSQLGDRASKILLPANLKDDIKRRIKTA</sequence>
<dbReference type="EMBL" id="MFLD01000037">
    <property type="protein sequence ID" value="OGG58702.1"/>
    <property type="molecule type" value="Genomic_DNA"/>
</dbReference>
<evidence type="ECO:0000313" key="2">
    <source>
        <dbReference type="Proteomes" id="UP000178042"/>
    </source>
</evidence>
<reference evidence="1 2" key="1">
    <citation type="journal article" date="2016" name="Nat. Commun.">
        <title>Thousands of microbial genomes shed light on interconnected biogeochemical processes in an aquifer system.</title>
        <authorList>
            <person name="Anantharaman K."/>
            <person name="Brown C.T."/>
            <person name="Hug L.A."/>
            <person name="Sharon I."/>
            <person name="Castelle C.J."/>
            <person name="Probst A.J."/>
            <person name="Thomas B.C."/>
            <person name="Singh A."/>
            <person name="Wilkins M.J."/>
            <person name="Karaoz U."/>
            <person name="Brodie E.L."/>
            <person name="Williams K.H."/>
            <person name="Hubbard S.S."/>
            <person name="Banfield J.F."/>
        </authorList>
    </citation>
    <scope>NUCLEOTIDE SEQUENCE [LARGE SCALE GENOMIC DNA]</scope>
</reference>
<comment type="caution">
    <text evidence="1">The sequence shown here is derived from an EMBL/GenBank/DDBJ whole genome shotgun (WGS) entry which is preliminary data.</text>
</comment>
<protein>
    <submittedName>
        <fullName evidence="1">Uncharacterized protein</fullName>
    </submittedName>
</protein>
<dbReference type="Proteomes" id="UP000178042">
    <property type="component" value="Unassembled WGS sequence"/>
</dbReference>